<evidence type="ECO:0000256" key="5">
    <source>
        <dbReference type="ARBA" id="ARBA00023458"/>
    </source>
</evidence>
<dbReference type="STRING" id="75906.THERU_01190"/>
<feature type="binding site" evidence="6">
    <location>
        <begin position="290"/>
        <end position="293"/>
    </location>
    <ligand>
        <name>ATP</name>
        <dbReference type="ChEBI" id="CHEBI:30616"/>
    </ligand>
</feature>
<evidence type="ECO:0000256" key="1">
    <source>
        <dbReference type="ARBA" id="ARBA00022490"/>
    </source>
</evidence>
<comment type="function">
    <text evidence="6">Forms membrane-associated dynamic filaments that are essential for cell shape determination. Acts by regulating cell wall synthesis and cell elongation, and thus cell shape. A feedback loop between cell geometry and MreB localization may maintain elongated cell shape by targeting cell wall growth to regions of negative cell wall curvature.</text>
</comment>
<dbReference type="NCBIfam" id="NF010539">
    <property type="entry name" value="PRK13927.1"/>
    <property type="match status" value="1"/>
</dbReference>
<evidence type="ECO:0000256" key="2">
    <source>
        <dbReference type="ARBA" id="ARBA00022741"/>
    </source>
</evidence>
<evidence type="ECO:0000256" key="3">
    <source>
        <dbReference type="ARBA" id="ARBA00022840"/>
    </source>
</evidence>
<dbReference type="CDD" id="cd10225">
    <property type="entry name" value="ASKHA_NBD_MreB-like"/>
    <property type="match status" value="1"/>
</dbReference>
<organism evidence="8">
    <name type="scientific">Thermocrinis ruber</name>
    <dbReference type="NCBI Taxonomy" id="75906"/>
    <lineage>
        <taxon>Bacteria</taxon>
        <taxon>Pseudomonadati</taxon>
        <taxon>Aquificota</taxon>
        <taxon>Aquificia</taxon>
        <taxon>Aquificales</taxon>
        <taxon>Aquificaceae</taxon>
        <taxon>Thermocrinis</taxon>
    </lineage>
</organism>
<dbReference type="GO" id="GO:0005737">
    <property type="term" value="C:cytoplasm"/>
    <property type="evidence" value="ECO:0007669"/>
    <property type="project" value="UniProtKB-SubCell"/>
</dbReference>
<keyword evidence="4 6" id="KW-0133">Cell shape</keyword>
<dbReference type="NCBIfam" id="TIGR00904">
    <property type="entry name" value="mreB"/>
    <property type="match status" value="1"/>
</dbReference>
<dbReference type="PRINTS" id="PR01652">
    <property type="entry name" value="SHAPEPROTEIN"/>
</dbReference>
<evidence type="ECO:0000313" key="7">
    <source>
        <dbReference type="EMBL" id="AHE95506.1"/>
    </source>
</evidence>
<name>W0DB80_9AQUI</name>
<evidence type="ECO:0000256" key="6">
    <source>
        <dbReference type="HAMAP-Rule" id="MF_02207"/>
    </source>
</evidence>
<dbReference type="Gene3D" id="3.30.420.40">
    <property type="match status" value="2"/>
</dbReference>
<dbReference type="InterPro" id="IPR056546">
    <property type="entry name" value="MreB_MamK-like"/>
</dbReference>
<feature type="binding site" evidence="6">
    <location>
        <begin position="163"/>
        <end position="165"/>
    </location>
    <ligand>
        <name>ATP</name>
        <dbReference type="ChEBI" id="CHEBI:30616"/>
    </ligand>
</feature>
<dbReference type="GO" id="GO:0005524">
    <property type="term" value="F:ATP binding"/>
    <property type="evidence" value="ECO:0007669"/>
    <property type="project" value="UniProtKB-KW"/>
</dbReference>
<accession>W0DB80</accession>
<dbReference type="PANTHER" id="PTHR42749">
    <property type="entry name" value="CELL SHAPE-DETERMINING PROTEIN MREB"/>
    <property type="match status" value="1"/>
</dbReference>
<dbReference type="SUPFAM" id="SSF53067">
    <property type="entry name" value="Actin-like ATPase domain"/>
    <property type="match status" value="2"/>
</dbReference>
<dbReference type="InterPro" id="IPR004753">
    <property type="entry name" value="MreB"/>
</dbReference>
<comment type="similarity">
    <text evidence="5 6">Belongs to the FtsA/MreB family.</text>
</comment>
<keyword evidence="8" id="KW-1185">Reference proteome</keyword>
<dbReference type="GO" id="GO:0000902">
    <property type="term" value="P:cell morphogenesis"/>
    <property type="evidence" value="ECO:0007669"/>
    <property type="project" value="InterPro"/>
</dbReference>
<dbReference type="KEGG" id="trd:THERU_01190"/>
<keyword evidence="3 6" id="KW-0067">ATP-binding</keyword>
<dbReference type="InterPro" id="IPR043129">
    <property type="entry name" value="ATPase_NBD"/>
</dbReference>
<dbReference type="Pfam" id="PF06723">
    <property type="entry name" value="MreB_Mbl"/>
    <property type="match status" value="1"/>
</dbReference>
<dbReference type="PATRIC" id="fig|75906.3.peg.234"/>
<keyword evidence="1 6" id="KW-0963">Cytoplasm</keyword>
<dbReference type="PANTHER" id="PTHR42749:SF1">
    <property type="entry name" value="CELL SHAPE-DETERMINING PROTEIN MREB"/>
    <property type="match status" value="1"/>
</dbReference>
<dbReference type="EMBL" id="CP007028">
    <property type="protein sequence ID" value="AHE95506.1"/>
    <property type="molecule type" value="Genomic_DNA"/>
</dbReference>
<sequence>MLKLFGLFSNNIGVDLGTANTVIYVEGKGVVLSEPSIVAVDVKTGKVIAVGKEAKEMLGKTPETIQTIRPLRDGVITDFEATRIMLSYFINKVVGGGILKPKPRVVIGVPSGVTQVEKRAVIDAAKSAGAREVYLIAEPMAAAIGAGLPIDEPVGNMIVDIGGGTTEIAVISLAGIVVSTSIRVAGDEMTEAVANYIKKKHHILIGEQTAERIKIELGSAVEEEEERVMEIKGRDITGLPKTITITNREITQALEDVISAIINAIKATLERTPPELASDIAERGITLAGGGSLLRNLDVRIHRETGIITRYCEDPITAVARGVGSILDKIHLIRRVSME</sequence>
<feature type="binding site" evidence="6">
    <location>
        <begin position="211"/>
        <end position="214"/>
    </location>
    <ligand>
        <name>ATP</name>
        <dbReference type="ChEBI" id="CHEBI:30616"/>
    </ligand>
</feature>
<proteinExistence type="inferred from homology"/>
<dbReference type="HOGENOM" id="CLU_052037_0_0_0"/>
<comment type="subunit">
    <text evidence="6">Forms polymers.</text>
</comment>
<protein>
    <recommendedName>
        <fullName evidence="6">Cell shape-determining protein MreB</fullName>
    </recommendedName>
</protein>
<reference evidence="7 8" key="1">
    <citation type="submission" date="2013-12" db="EMBL/GenBank/DDBJ databases">
        <authorList>
            <consortium name="DOE Joint Genome Institute"/>
            <person name="Eisen J."/>
            <person name="Huntemann M."/>
            <person name="Han J."/>
            <person name="Chen A."/>
            <person name="Kyrpides N."/>
            <person name="Mavromatis K."/>
            <person name="Markowitz V."/>
            <person name="Palaniappan K."/>
            <person name="Ivanova N."/>
            <person name="Schaumberg A."/>
            <person name="Pati A."/>
            <person name="Liolios K."/>
            <person name="Nordberg H.P."/>
            <person name="Cantor M.N."/>
            <person name="Hua S.X."/>
            <person name="Woyke T."/>
        </authorList>
    </citation>
    <scope>NUCLEOTIDE SEQUENCE [LARGE SCALE GENOMIC DNA]</scope>
    <source>
        <strain evidence="7 8">DSM 23557</strain>
    </source>
</reference>
<dbReference type="GO" id="GO:0008360">
    <property type="term" value="P:regulation of cell shape"/>
    <property type="evidence" value="ECO:0007669"/>
    <property type="project" value="UniProtKB-UniRule"/>
</dbReference>
<comment type="subcellular location">
    <subcellularLocation>
        <location evidence="6">Cytoplasm</location>
    </subcellularLocation>
    <text evidence="6">Membrane-associated.</text>
</comment>
<evidence type="ECO:0000313" key="8">
    <source>
        <dbReference type="Proteomes" id="UP000018914"/>
    </source>
</evidence>
<keyword evidence="2 6" id="KW-0547">Nucleotide-binding</keyword>
<evidence type="ECO:0000256" key="4">
    <source>
        <dbReference type="ARBA" id="ARBA00022960"/>
    </source>
</evidence>
<dbReference type="Proteomes" id="UP000018914">
    <property type="component" value="Chromosome"/>
</dbReference>
<feature type="binding site" evidence="6">
    <location>
        <begin position="18"/>
        <end position="20"/>
    </location>
    <ligand>
        <name>ATP</name>
        <dbReference type="ChEBI" id="CHEBI:30616"/>
    </ligand>
</feature>
<gene>
    <name evidence="6" type="primary">mreB</name>
    <name evidence="7" type="ORF">THERU_01190</name>
</gene>
<dbReference type="eggNOG" id="COG1077">
    <property type="taxonomic scope" value="Bacteria"/>
</dbReference>
<dbReference type="AlphaFoldDB" id="W0DB80"/>
<dbReference type="HAMAP" id="MF_02207">
    <property type="entry name" value="MreB"/>
    <property type="match status" value="1"/>
</dbReference>